<dbReference type="EMBL" id="CAFAAG010000095">
    <property type="protein sequence ID" value="CAB4798094.1"/>
    <property type="molecule type" value="Genomic_DNA"/>
</dbReference>
<dbReference type="GO" id="GO:0015886">
    <property type="term" value="P:heme transport"/>
    <property type="evidence" value="ECO:0007669"/>
    <property type="project" value="InterPro"/>
</dbReference>
<name>A0A6J6XRB1_9ZZZZ</name>
<gene>
    <name evidence="2" type="ORF">UFOPK2975_01096</name>
</gene>
<protein>
    <submittedName>
        <fullName evidence="2">Unannotated protein</fullName>
    </submittedName>
</protein>
<evidence type="ECO:0000313" key="2">
    <source>
        <dbReference type="EMBL" id="CAB4798094.1"/>
    </source>
</evidence>
<dbReference type="AlphaFoldDB" id="A0A6J6XRB1"/>
<reference evidence="2" key="1">
    <citation type="submission" date="2020-05" db="EMBL/GenBank/DDBJ databases">
        <authorList>
            <person name="Chiriac C."/>
            <person name="Salcher M."/>
            <person name="Ghai R."/>
            <person name="Kavagutti S V."/>
        </authorList>
    </citation>
    <scope>NUCLEOTIDE SEQUENCE</scope>
</reference>
<proteinExistence type="predicted"/>
<accession>A0A6J6XRB1</accession>
<keyword evidence="1" id="KW-0812">Transmembrane</keyword>
<organism evidence="2">
    <name type="scientific">freshwater metagenome</name>
    <dbReference type="NCBI Taxonomy" id="449393"/>
    <lineage>
        <taxon>unclassified sequences</taxon>
        <taxon>metagenomes</taxon>
        <taxon>ecological metagenomes</taxon>
    </lineage>
</organism>
<evidence type="ECO:0000256" key="1">
    <source>
        <dbReference type="SAM" id="Phobius"/>
    </source>
</evidence>
<dbReference type="GO" id="GO:0005886">
    <property type="term" value="C:plasma membrane"/>
    <property type="evidence" value="ECO:0007669"/>
    <property type="project" value="UniProtKB-SubCell"/>
</dbReference>
<dbReference type="GO" id="GO:0017004">
    <property type="term" value="P:cytochrome complex assembly"/>
    <property type="evidence" value="ECO:0007669"/>
    <property type="project" value="UniProtKB-KW"/>
</dbReference>
<feature type="transmembrane region" description="Helical" evidence="1">
    <location>
        <begin position="6"/>
        <end position="26"/>
    </location>
</feature>
<keyword evidence="1" id="KW-0472">Membrane</keyword>
<sequence length="44" mass="4791">MDHLGFIAAVYGTTFVVIVALVVRTLSQGRDLASKVADKDKPWT</sequence>
<keyword evidence="1" id="KW-1133">Transmembrane helix</keyword>